<proteinExistence type="inferred from homology"/>
<keyword evidence="2" id="KW-0662">Pyridine nucleotide biosynthesis</keyword>
<evidence type="ECO:0000313" key="10">
    <source>
        <dbReference type="Proteomes" id="UP000060487"/>
    </source>
</evidence>
<comment type="pathway">
    <text evidence="5">Cofactor biosynthesis; nicotinate biosynthesis; nicotinate from nicotinamide: step 1/1.</text>
</comment>
<dbReference type="Gene3D" id="3.40.50.850">
    <property type="entry name" value="Isochorismatase-like"/>
    <property type="match status" value="1"/>
</dbReference>
<comment type="caution">
    <text evidence="9">The sequence shown here is derived from an EMBL/GenBank/DDBJ whole genome shotgun (WGS) entry which is preliminary data.</text>
</comment>
<dbReference type="PANTHER" id="PTHR11080">
    <property type="entry name" value="PYRAZINAMIDASE/NICOTINAMIDASE"/>
    <property type="match status" value="1"/>
</dbReference>
<dbReference type="InterPro" id="IPR000868">
    <property type="entry name" value="Isochorismatase-like_dom"/>
</dbReference>
<dbReference type="InterPro" id="IPR052347">
    <property type="entry name" value="Isochorismatase_Nicotinamidase"/>
</dbReference>
<reference evidence="9 10" key="1">
    <citation type="submission" date="2015-11" db="EMBL/GenBank/DDBJ databases">
        <authorList>
            <person name="Lin W."/>
        </authorList>
    </citation>
    <scope>NUCLEOTIDE SEQUENCE [LARGE SCALE GENOMIC DNA]</scope>
    <source>
        <strain evidence="9 10">HCH-1</strain>
    </source>
</reference>
<dbReference type="Pfam" id="PF00857">
    <property type="entry name" value="Isochorismatase"/>
    <property type="match status" value="1"/>
</dbReference>
<feature type="domain" description="Isochorismatase-like" evidence="8">
    <location>
        <begin position="7"/>
        <end position="165"/>
    </location>
</feature>
<evidence type="ECO:0000259" key="8">
    <source>
        <dbReference type="Pfam" id="PF00857"/>
    </source>
</evidence>
<evidence type="ECO:0000256" key="5">
    <source>
        <dbReference type="ARBA" id="ARBA00037900"/>
    </source>
</evidence>
<organism evidence="9 10">
    <name type="scientific">Candidatus Magnetominusculus xianensis</name>
    <dbReference type="NCBI Taxonomy" id="1748249"/>
    <lineage>
        <taxon>Bacteria</taxon>
        <taxon>Pseudomonadati</taxon>
        <taxon>Nitrospirota</taxon>
        <taxon>Nitrospiria</taxon>
        <taxon>Nitrospirales</taxon>
        <taxon>Nitrospiraceae</taxon>
        <taxon>Candidatus Magnetominusculus</taxon>
    </lineage>
</organism>
<dbReference type="EC" id="3.5.1.19" evidence="6"/>
<name>A0ABR5SE75_9BACT</name>
<dbReference type="InterPro" id="IPR036380">
    <property type="entry name" value="Isochorismatase-like_sf"/>
</dbReference>
<evidence type="ECO:0000256" key="6">
    <source>
        <dbReference type="ARBA" id="ARBA00039017"/>
    </source>
</evidence>
<dbReference type="EMBL" id="LNQR01000105">
    <property type="protein sequence ID" value="KWT79577.1"/>
    <property type="molecule type" value="Genomic_DNA"/>
</dbReference>
<dbReference type="Proteomes" id="UP000060487">
    <property type="component" value="Unassembled WGS sequence"/>
</dbReference>
<evidence type="ECO:0000313" key="9">
    <source>
        <dbReference type="EMBL" id="KWT79577.1"/>
    </source>
</evidence>
<keyword evidence="3" id="KW-0479">Metal-binding</keyword>
<comment type="similarity">
    <text evidence="1">Belongs to the isochorismatase family.</text>
</comment>
<evidence type="ECO:0000256" key="7">
    <source>
        <dbReference type="ARBA" id="ARBA00043224"/>
    </source>
</evidence>
<protein>
    <recommendedName>
        <fullName evidence="6">nicotinamidase</fullName>
        <ecNumber evidence="6">3.5.1.19</ecNumber>
    </recommendedName>
    <alternativeName>
        <fullName evidence="7">Nicotinamide deamidase</fullName>
    </alternativeName>
</protein>
<evidence type="ECO:0000256" key="4">
    <source>
        <dbReference type="ARBA" id="ARBA00022801"/>
    </source>
</evidence>
<accession>A0ABR5SE75</accession>
<keyword evidence="4" id="KW-0378">Hydrolase</keyword>
<evidence type="ECO:0000256" key="2">
    <source>
        <dbReference type="ARBA" id="ARBA00022642"/>
    </source>
</evidence>
<sequence length="176" mass="19248">MSARDTHSLIQPLNEAISWCVEHDIVCVFTRDWHPSDHCSFISQSGTWPTHCVQGTSGAEFADGLNIPVSALVIDKDSDKDTMSYSAFGNTNLDKKLQQIGIIEVAATGIATDYTVRETVIDALRCGFKVSVLIDLIRPIDVKQGDSDKALNDMKTAGASLLTSKEWLQKVSYARG</sequence>
<keyword evidence="10" id="KW-1185">Reference proteome</keyword>
<dbReference type="PANTHER" id="PTHR11080:SF2">
    <property type="entry name" value="LD05707P"/>
    <property type="match status" value="1"/>
</dbReference>
<evidence type="ECO:0000256" key="3">
    <source>
        <dbReference type="ARBA" id="ARBA00022723"/>
    </source>
</evidence>
<gene>
    <name evidence="9" type="ORF">ASN18_2747</name>
</gene>
<dbReference type="SUPFAM" id="SSF52499">
    <property type="entry name" value="Isochorismatase-like hydrolases"/>
    <property type="match status" value="1"/>
</dbReference>
<evidence type="ECO:0000256" key="1">
    <source>
        <dbReference type="ARBA" id="ARBA00006336"/>
    </source>
</evidence>